<dbReference type="PANTHER" id="PTHR44757">
    <property type="entry name" value="DIGUANYLATE CYCLASE DGCP"/>
    <property type="match status" value="1"/>
</dbReference>
<keyword evidence="2" id="KW-0472">Membrane</keyword>
<dbReference type="PROSITE" id="PS50885">
    <property type="entry name" value="HAMP"/>
    <property type="match status" value="1"/>
</dbReference>
<dbReference type="Pfam" id="PF00672">
    <property type="entry name" value="HAMP"/>
    <property type="match status" value="1"/>
</dbReference>
<feature type="domain" description="HAMP" evidence="4">
    <location>
        <begin position="215"/>
        <end position="267"/>
    </location>
</feature>
<keyword evidence="7" id="KW-1185">Reference proteome</keyword>
<keyword evidence="2" id="KW-1133">Transmembrane helix</keyword>
<dbReference type="Pfam" id="PF00563">
    <property type="entry name" value="EAL"/>
    <property type="match status" value="1"/>
</dbReference>
<dbReference type="Gene3D" id="6.10.340.10">
    <property type="match status" value="1"/>
</dbReference>
<name>I3Y8G3_THIV6</name>
<keyword evidence="2" id="KW-0812">Transmembrane</keyword>
<evidence type="ECO:0000313" key="7">
    <source>
        <dbReference type="Proteomes" id="UP000006062"/>
    </source>
</evidence>
<evidence type="ECO:0000256" key="2">
    <source>
        <dbReference type="SAM" id="Phobius"/>
    </source>
</evidence>
<evidence type="ECO:0000256" key="1">
    <source>
        <dbReference type="ARBA" id="ARBA00001946"/>
    </source>
</evidence>
<dbReference type="SUPFAM" id="SSF55073">
    <property type="entry name" value="Nucleotide cyclase"/>
    <property type="match status" value="1"/>
</dbReference>
<dbReference type="AlphaFoldDB" id="I3Y8G3"/>
<dbReference type="HOGENOM" id="CLU_000445_70_46_6"/>
<dbReference type="InterPro" id="IPR052155">
    <property type="entry name" value="Biofilm_reg_signaling"/>
</dbReference>
<gene>
    <name evidence="6" type="ordered locus">Thivi_1259</name>
</gene>
<dbReference type="GO" id="GO:0016020">
    <property type="term" value="C:membrane"/>
    <property type="evidence" value="ECO:0007669"/>
    <property type="project" value="InterPro"/>
</dbReference>
<dbReference type="SUPFAM" id="SSF141868">
    <property type="entry name" value="EAL domain-like"/>
    <property type="match status" value="1"/>
</dbReference>
<dbReference type="InterPro" id="IPR035919">
    <property type="entry name" value="EAL_sf"/>
</dbReference>
<dbReference type="Pfam" id="PF00990">
    <property type="entry name" value="GGDEF"/>
    <property type="match status" value="1"/>
</dbReference>
<dbReference type="SMART" id="SM00304">
    <property type="entry name" value="HAMP"/>
    <property type="match status" value="1"/>
</dbReference>
<feature type="transmembrane region" description="Helical" evidence="2">
    <location>
        <begin position="12"/>
        <end position="35"/>
    </location>
</feature>
<dbReference type="GO" id="GO:0007165">
    <property type="term" value="P:signal transduction"/>
    <property type="evidence" value="ECO:0007669"/>
    <property type="project" value="InterPro"/>
</dbReference>
<dbReference type="InterPro" id="IPR029787">
    <property type="entry name" value="Nucleotide_cyclase"/>
</dbReference>
<evidence type="ECO:0000259" key="3">
    <source>
        <dbReference type="PROSITE" id="PS50883"/>
    </source>
</evidence>
<accession>I3Y8G3</accession>
<dbReference type="SMART" id="SM00267">
    <property type="entry name" value="GGDEF"/>
    <property type="match status" value="1"/>
</dbReference>
<dbReference type="CDD" id="cd01949">
    <property type="entry name" value="GGDEF"/>
    <property type="match status" value="1"/>
</dbReference>
<dbReference type="RefSeq" id="WP_014777764.1">
    <property type="nucleotide sequence ID" value="NC_018012.1"/>
</dbReference>
<dbReference type="OrthoDB" id="5800525at2"/>
<reference evidence="6 7" key="1">
    <citation type="submission" date="2012-06" db="EMBL/GenBank/DDBJ databases">
        <title>Complete sequence of Thiocystis violascens DSM 198.</title>
        <authorList>
            <consortium name="US DOE Joint Genome Institute"/>
            <person name="Lucas S."/>
            <person name="Han J."/>
            <person name="Lapidus A."/>
            <person name="Cheng J.-F."/>
            <person name="Goodwin L."/>
            <person name="Pitluck S."/>
            <person name="Peters L."/>
            <person name="Ovchinnikova G."/>
            <person name="Teshima H."/>
            <person name="Detter J.C."/>
            <person name="Han C."/>
            <person name="Tapia R."/>
            <person name="Land M."/>
            <person name="Hauser L."/>
            <person name="Kyrpides N."/>
            <person name="Ivanova N."/>
            <person name="Pagani I."/>
            <person name="Vogl K."/>
            <person name="Liu Z."/>
            <person name="Frigaard N.-U."/>
            <person name="Bryant D."/>
            <person name="Woyke T."/>
        </authorList>
    </citation>
    <scope>NUCLEOTIDE SEQUENCE [LARGE SCALE GENOMIC DNA]</scope>
    <source>
        <strain evidence="7">ATCC 17096 / DSM 198 / 6111</strain>
    </source>
</reference>
<dbReference type="CDD" id="cd06225">
    <property type="entry name" value="HAMP"/>
    <property type="match status" value="1"/>
</dbReference>
<dbReference type="KEGG" id="tvi:Thivi_1259"/>
<dbReference type="SUPFAM" id="SSF158472">
    <property type="entry name" value="HAMP domain-like"/>
    <property type="match status" value="1"/>
</dbReference>
<dbReference type="PANTHER" id="PTHR44757:SF2">
    <property type="entry name" value="BIOFILM ARCHITECTURE MAINTENANCE PROTEIN MBAA"/>
    <property type="match status" value="1"/>
</dbReference>
<dbReference type="Gene3D" id="3.20.20.450">
    <property type="entry name" value="EAL domain"/>
    <property type="match status" value="1"/>
</dbReference>
<sequence length="709" mass="79488">MFPLRGLGARYALLIASILLGAMGFVLALAGYFVFEGTNDLRTELTESFSSIQTAHDRQALQDSGSYLGNRLFDPLYTLDITALNEEIERIKAWLAPEAVLILDAEGRVVTDGTIENRDYARLYPLPDDLMPGEVRIETTDAGRLAHFSIGYGREIAGYARLLISDAHGRALLDNLRDRVEDAWHRFANRFFAIALISILVAIVLSLLLGIKLSVSLSRPLREMSRAVEQYAAGNLEHKLPEWPQDELGALARSLNQMANAQERAREQLMLLANYDNLTRLPNRHLFYDRLRQAISKARRGQHQIALFFLDLDRFKEINDALGHDFGDELLRQVADRLSRVVRDSDTLARMGGDEFTLIVEDVMNDYPLQAIAEKMINALADPFMIEERLLDVSVSIGIAIYPHDADGIDTLIKHADTAMYAAKGQGSGTFRFFTQEMQEAARERLSLEHGLRRAIMREEFNLHFQPLVRADDGRLIAIEALLRWSDGDTPKPTERLIAVLEETGLIAQLTHWVLREATRSLKALQEEGFGELRVCVNLSARQFQQADLLDLIDRVLLEFALPPGQLELEITESTLLDDQVCQSNATQLASRGIRLAIDDFGTGYSSLTYLKRFDVDVLKIDRSFVRDMLEDPGDAQIVAAVLALAAGLGLESVAEGVERSGQKERLSALGCNLIQGYLICRPLPLPELIDWMRAQAQHGVPFVQRNKI</sequence>
<feature type="domain" description="EAL" evidence="3">
    <location>
        <begin position="445"/>
        <end position="697"/>
    </location>
</feature>
<evidence type="ECO:0000313" key="6">
    <source>
        <dbReference type="EMBL" id="AFL73281.1"/>
    </source>
</evidence>
<dbReference type="Proteomes" id="UP000006062">
    <property type="component" value="Chromosome"/>
</dbReference>
<evidence type="ECO:0000259" key="5">
    <source>
        <dbReference type="PROSITE" id="PS50887"/>
    </source>
</evidence>
<dbReference type="GO" id="GO:0003824">
    <property type="term" value="F:catalytic activity"/>
    <property type="evidence" value="ECO:0007669"/>
    <property type="project" value="UniProtKB-ARBA"/>
</dbReference>
<organism evidence="6 7">
    <name type="scientific">Thiocystis violascens (strain ATCC 17096 / DSM 198 / 6111)</name>
    <name type="common">Chromatium violascens</name>
    <dbReference type="NCBI Taxonomy" id="765911"/>
    <lineage>
        <taxon>Bacteria</taxon>
        <taxon>Pseudomonadati</taxon>
        <taxon>Pseudomonadota</taxon>
        <taxon>Gammaproteobacteria</taxon>
        <taxon>Chromatiales</taxon>
        <taxon>Chromatiaceae</taxon>
        <taxon>Thiocystis</taxon>
    </lineage>
</organism>
<dbReference type="InterPro" id="IPR043128">
    <property type="entry name" value="Rev_trsase/Diguanyl_cyclase"/>
</dbReference>
<dbReference type="PROSITE" id="PS50883">
    <property type="entry name" value="EAL"/>
    <property type="match status" value="1"/>
</dbReference>
<dbReference type="InterPro" id="IPR003660">
    <property type="entry name" value="HAMP_dom"/>
</dbReference>
<dbReference type="EMBL" id="CP003154">
    <property type="protein sequence ID" value="AFL73281.1"/>
    <property type="molecule type" value="Genomic_DNA"/>
</dbReference>
<feature type="domain" description="GGDEF" evidence="5">
    <location>
        <begin position="303"/>
        <end position="436"/>
    </location>
</feature>
<dbReference type="Gene3D" id="3.30.70.270">
    <property type="match status" value="1"/>
</dbReference>
<dbReference type="FunFam" id="3.30.70.270:FF:000001">
    <property type="entry name" value="Diguanylate cyclase domain protein"/>
    <property type="match status" value="1"/>
</dbReference>
<dbReference type="CDD" id="cd01948">
    <property type="entry name" value="EAL"/>
    <property type="match status" value="1"/>
</dbReference>
<dbReference type="PROSITE" id="PS50887">
    <property type="entry name" value="GGDEF"/>
    <property type="match status" value="1"/>
</dbReference>
<dbReference type="NCBIfam" id="TIGR00254">
    <property type="entry name" value="GGDEF"/>
    <property type="match status" value="1"/>
</dbReference>
<protein>
    <submittedName>
        <fullName evidence="6">Diguanylate cyclase (GGDEF) domain-containing protein</fullName>
    </submittedName>
</protein>
<dbReference type="InterPro" id="IPR001633">
    <property type="entry name" value="EAL_dom"/>
</dbReference>
<dbReference type="eggNOG" id="COG5000">
    <property type="taxonomic scope" value="Bacteria"/>
</dbReference>
<dbReference type="InterPro" id="IPR000160">
    <property type="entry name" value="GGDEF_dom"/>
</dbReference>
<dbReference type="STRING" id="765911.Thivi_1259"/>
<dbReference type="SMART" id="SM00052">
    <property type="entry name" value="EAL"/>
    <property type="match status" value="1"/>
</dbReference>
<comment type="cofactor">
    <cofactor evidence="1">
        <name>Mg(2+)</name>
        <dbReference type="ChEBI" id="CHEBI:18420"/>
    </cofactor>
</comment>
<proteinExistence type="predicted"/>
<dbReference type="eggNOG" id="COG5001">
    <property type="taxonomic scope" value="Bacteria"/>
</dbReference>
<feature type="transmembrane region" description="Helical" evidence="2">
    <location>
        <begin position="191"/>
        <end position="211"/>
    </location>
</feature>
<evidence type="ECO:0000259" key="4">
    <source>
        <dbReference type="PROSITE" id="PS50885"/>
    </source>
</evidence>